<dbReference type="OrthoDB" id="9778801at2"/>
<dbReference type="EMBL" id="APMP01000032">
    <property type="protein sequence ID" value="ENZ80448.1"/>
    <property type="molecule type" value="Genomic_DNA"/>
</dbReference>
<gene>
    <name evidence="1" type="ORF">OR37_03660</name>
</gene>
<dbReference type="STRING" id="1292034.OR37_03660"/>
<dbReference type="RefSeq" id="WP_004623196.1">
    <property type="nucleotide sequence ID" value="NZ_APMP01000032.1"/>
</dbReference>
<name>R0E4C0_CAUVI</name>
<sequence>MTFRSALYAGLVTHDRARPRRHSLRYRVFMLLLDLDEIDALDARLKRFSRGRFNLLGFHDRDHLDDPSASLKDVVLAKLDASGLAPKGARISVLAMPRILGKGFNPLSVFFCHDADGRLVATVHAVRNTFGQRHDYVLPAGEARGERLDQGARTKVFYVSPFLPMDLRYGFEIAPPGETVHVGVDVLDSEGVVLAATFSGTRRDLTDGAIWRALATHPWQVIGVMVAIHWEAIKLVLKGFRFFPQDPATRGVRRPAGTLEAV</sequence>
<dbReference type="AlphaFoldDB" id="R0E4C0"/>
<evidence type="ECO:0000313" key="1">
    <source>
        <dbReference type="EMBL" id="ENZ80448.1"/>
    </source>
</evidence>
<keyword evidence="2" id="KW-1185">Reference proteome</keyword>
<accession>R0E4C0</accession>
<comment type="caution">
    <text evidence="1">The sequence shown here is derived from an EMBL/GenBank/DDBJ whole genome shotgun (WGS) entry which is preliminary data.</text>
</comment>
<reference evidence="1 2" key="1">
    <citation type="journal article" date="2013" name="Genome Announc.">
        <title>Draft Genome Sequence for Caulobacter sp. Strain OR37, a Bacterium Tolerant to Heavy Metals.</title>
        <authorList>
            <person name="Utturkar S.M."/>
            <person name="Bollmann A."/>
            <person name="Brzoska R.M."/>
            <person name="Klingeman D.M."/>
            <person name="Epstein S.E."/>
            <person name="Palumbo A.V."/>
            <person name="Brown S.D."/>
        </authorList>
    </citation>
    <scope>NUCLEOTIDE SEQUENCE [LARGE SCALE GENOMIC DNA]</scope>
    <source>
        <strain evidence="1 2">OR37</strain>
    </source>
</reference>
<dbReference type="PANTHER" id="PTHR33973">
    <property type="entry name" value="OS07G0153300 PROTEIN"/>
    <property type="match status" value="1"/>
</dbReference>
<dbReference type="Pfam" id="PF07103">
    <property type="entry name" value="DUF1365"/>
    <property type="match status" value="1"/>
</dbReference>
<evidence type="ECO:0008006" key="3">
    <source>
        <dbReference type="Google" id="ProtNLM"/>
    </source>
</evidence>
<organism evidence="1 2">
    <name type="scientific">Caulobacter vibrioides OR37</name>
    <dbReference type="NCBI Taxonomy" id="1292034"/>
    <lineage>
        <taxon>Bacteria</taxon>
        <taxon>Pseudomonadati</taxon>
        <taxon>Pseudomonadota</taxon>
        <taxon>Alphaproteobacteria</taxon>
        <taxon>Caulobacterales</taxon>
        <taxon>Caulobacteraceae</taxon>
        <taxon>Caulobacter</taxon>
    </lineage>
</organism>
<dbReference type="PANTHER" id="PTHR33973:SF4">
    <property type="entry name" value="OS07G0153300 PROTEIN"/>
    <property type="match status" value="1"/>
</dbReference>
<proteinExistence type="predicted"/>
<protein>
    <recommendedName>
        <fullName evidence="3">DUF1365 domain-containing protein</fullName>
    </recommendedName>
</protein>
<dbReference type="InterPro" id="IPR010775">
    <property type="entry name" value="DUF1365"/>
</dbReference>
<evidence type="ECO:0000313" key="2">
    <source>
        <dbReference type="Proteomes" id="UP000013063"/>
    </source>
</evidence>
<dbReference type="Proteomes" id="UP000013063">
    <property type="component" value="Unassembled WGS sequence"/>
</dbReference>
<dbReference type="PATRIC" id="fig|1292034.3.peg.3633"/>
<dbReference type="eggNOG" id="COG3496">
    <property type="taxonomic scope" value="Bacteria"/>
</dbReference>